<accession>A0A7K1L534</accession>
<sequence>MAFAGPSGTPDELFKAGRFKEADRGYEQVLEGDPDNAHAYAQRGYIALLSNGFADAERFLTRAVDLAPGDSASKERLADCFVRQDQLGRAVPLLRAAGREAAAKQYESVTGTPFEIRGPRSTRLPIDFRYPIPLVRASVNGAEPVAFTIDTYASLALTMETAEKAGLRAVATSTGRNPQETFTIYHGIVDSFRVGEFELRNVPVLWHKAEMPHPLGVPQPNGAFGTTVFYHFLTTIDFPNNALVLRRKTKAQLREFRSEAERAGADRLPLWLVNTHFPCTLGSLNGYGPKVASVDLGAEGAIQVGTRPEVAERAGLRPDHDRPAVFATAEATYPFVAPKAGVGNAVARDVYGWVSENFGFDERFGFETIGNFSQEFFKEFSITFDYAGMNLYISSR</sequence>
<dbReference type="EMBL" id="WOFH01000008">
    <property type="protein sequence ID" value="MUN39365.1"/>
    <property type="molecule type" value="Genomic_DNA"/>
</dbReference>
<evidence type="ECO:0008006" key="4">
    <source>
        <dbReference type="Google" id="ProtNLM"/>
    </source>
</evidence>
<proteinExistence type="predicted"/>
<dbReference type="RefSeq" id="WP_156218549.1">
    <property type="nucleotide sequence ID" value="NZ_WOFH01000008.1"/>
</dbReference>
<dbReference type="Gene3D" id="2.40.70.10">
    <property type="entry name" value="Acid Proteases"/>
    <property type="match status" value="1"/>
</dbReference>
<comment type="caution">
    <text evidence="2">The sequence shown here is derived from an EMBL/GenBank/DDBJ whole genome shotgun (WGS) entry which is preliminary data.</text>
</comment>
<dbReference type="InterPro" id="IPR019734">
    <property type="entry name" value="TPR_rpt"/>
</dbReference>
<organism evidence="2 3">
    <name type="scientific">Actinomadura litoris</name>
    <dbReference type="NCBI Taxonomy" id="2678616"/>
    <lineage>
        <taxon>Bacteria</taxon>
        <taxon>Bacillati</taxon>
        <taxon>Actinomycetota</taxon>
        <taxon>Actinomycetes</taxon>
        <taxon>Streptosporangiales</taxon>
        <taxon>Thermomonosporaceae</taxon>
        <taxon>Actinomadura</taxon>
    </lineage>
</organism>
<dbReference type="PROSITE" id="PS50005">
    <property type="entry name" value="TPR"/>
    <property type="match status" value="1"/>
</dbReference>
<evidence type="ECO:0000313" key="2">
    <source>
        <dbReference type="EMBL" id="MUN39365.1"/>
    </source>
</evidence>
<keyword evidence="3" id="KW-1185">Reference proteome</keyword>
<evidence type="ECO:0000313" key="3">
    <source>
        <dbReference type="Proteomes" id="UP000432015"/>
    </source>
</evidence>
<dbReference type="AlphaFoldDB" id="A0A7K1L534"/>
<dbReference type="Gene3D" id="1.25.40.10">
    <property type="entry name" value="Tetratricopeptide repeat domain"/>
    <property type="match status" value="1"/>
</dbReference>
<reference evidence="2 3" key="1">
    <citation type="submission" date="2019-11" db="EMBL/GenBank/DDBJ databases">
        <authorList>
            <person name="Cao P."/>
        </authorList>
    </citation>
    <scope>NUCLEOTIDE SEQUENCE [LARGE SCALE GENOMIC DNA]</scope>
    <source>
        <strain evidence="2 3">NEAU-AAG5</strain>
    </source>
</reference>
<dbReference type="SUPFAM" id="SSF48452">
    <property type="entry name" value="TPR-like"/>
    <property type="match status" value="1"/>
</dbReference>
<protein>
    <recommendedName>
        <fullName evidence="4">Tetratricopeptide repeat protein</fullName>
    </recommendedName>
</protein>
<dbReference type="Pfam" id="PF13650">
    <property type="entry name" value="Asp_protease_2"/>
    <property type="match status" value="1"/>
</dbReference>
<gene>
    <name evidence="2" type="ORF">GNZ18_22575</name>
</gene>
<evidence type="ECO:0000256" key="1">
    <source>
        <dbReference type="PROSITE-ProRule" id="PRU00339"/>
    </source>
</evidence>
<name>A0A7K1L534_9ACTN</name>
<dbReference type="InterPro" id="IPR011990">
    <property type="entry name" value="TPR-like_helical_dom_sf"/>
</dbReference>
<dbReference type="InterPro" id="IPR021109">
    <property type="entry name" value="Peptidase_aspartic_dom_sf"/>
</dbReference>
<keyword evidence="1" id="KW-0802">TPR repeat</keyword>
<dbReference type="Proteomes" id="UP000432015">
    <property type="component" value="Unassembled WGS sequence"/>
</dbReference>
<feature type="repeat" description="TPR" evidence="1">
    <location>
        <begin position="37"/>
        <end position="70"/>
    </location>
</feature>